<reference evidence="5 6" key="1">
    <citation type="journal article" date="2021" name="Commun. Biol.">
        <title>The genome of Shorea leprosula (Dipterocarpaceae) highlights the ecological relevance of drought in aseasonal tropical rainforests.</title>
        <authorList>
            <person name="Ng K.K.S."/>
            <person name="Kobayashi M.J."/>
            <person name="Fawcett J.A."/>
            <person name="Hatakeyama M."/>
            <person name="Paape T."/>
            <person name="Ng C.H."/>
            <person name="Ang C.C."/>
            <person name="Tnah L.H."/>
            <person name="Lee C.T."/>
            <person name="Nishiyama T."/>
            <person name="Sese J."/>
            <person name="O'Brien M.J."/>
            <person name="Copetti D."/>
            <person name="Mohd Noor M.I."/>
            <person name="Ong R.C."/>
            <person name="Putra M."/>
            <person name="Sireger I.Z."/>
            <person name="Indrioko S."/>
            <person name="Kosugi Y."/>
            <person name="Izuno A."/>
            <person name="Isagi Y."/>
            <person name="Lee S.L."/>
            <person name="Shimizu K.K."/>
        </authorList>
    </citation>
    <scope>NUCLEOTIDE SEQUENCE [LARGE SCALE GENOMIC DNA]</scope>
    <source>
        <strain evidence="5">214</strain>
    </source>
</reference>
<sequence length="415" mass="45103">MPGMQALVNDLVTKLQKRKIEGSNETARMTAELLRSLISQQRLPPTDQAAALIEAVRDVGVRLIAANPVELAVGNIVRRVLRVVRDEDFYLTTKALKEMGLSATTDYEDMAVKGDGHNLPISANSANGLQRPPSLHALLERSPELVANSLTSTLWDGYEGKGKSTDKSTRTWKVKSGVIEALNDLIEDINTCHELISEQAMEIIHQSEVILTFGRSRTVKEFLLAAKVKKRSFQVLVAEGGPKYEGQLLAKELAARGLQTTVILDAAVFAMISRVNMVIVGVHAVMANGGVIGPVGLNMVALAAKRHAVPFVVVAGTHKLCPLHPHNPEVLLNEMRSSSELLDFGEFSDLMEHGIGTGAPLLHVVNPAFDYVPPELVSLVITEIGGHKPSYIHQLMENYYSADDFTLQQQAASSA</sequence>
<gene>
    <name evidence="5" type="ORF">SLEP1_g29390</name>
</gene>
<dbReference type="SUPFAM" id="SSF100950">
    <property type="entry name" value="NagB/RpiA/CoA transferase-like"/>
    <property type="match status" value="1"/>
</dbReference>
<dbReference type="PANTHER" id="PTHR45859:SF5">
    <property type="entry name" value="INITIATION FACTOR EIF-2B BETA SUBUNIT, PUTATIVE-RELATED"/>
    <property type="match status" value="1"/>
</dbReference>
<evidence type="ECO:0000256" key="3">
    <source>
        <dbReference type="ARBA" id="ARBA00044228"/>
    </source>
</evidence>
<evidence type="ECO:0000313" key="6">
    <source>
        <dbReference type="Proteomes" id="UP001054252"/>
    </source>
</evidence>
<evidence type="ECO:0000256" key="2">
    <source>
        <dbReference type="ARBA" id="ARBA00044122"/>
    </source>
</evidence>
<dbReference type="InterPro" id="IPR042529">
    <property type="entry name" value="IF_2B-like_C"/>
</dbReference>
<dbReference type="InterPro" id="IPR037171">
    <property type="entry name" value="NagB/RpiA_transferase-like"/>
</dbReference>
<dbReference type="GO" id="GO:0005085">
    <property type="term" value="F:guanyl-nucleotide exchange factor activity"/>
    <property type="evidence" value="ECO:0007669"/>
    <property type="project" value="TreeGrafter"/>
</dbReference>
<dbReference type="FunFam" id="3.40.50.10470:FF:000005">
    <property type="entry name" value="translation initiation factor eIF-2B subunit beta"/>
    <property type="match status" value="1"/>
</dbReference>
<dbReference type="InterPro" id="IPR051855">
    <property type="entry name" value="eIF2B_beta_subunit"/>
</dbReference>
<evidence type="ECO:0000256" key="4">
    <source>
        <dbReference type="RuleBase" id="RU003814"/>
    </source>
</evidence>
<comment type="similarity">
    <text evidence="1 4">Belongs to the eIF-2B alpha/beta/delta subunits family.</text>
</comment>
<comment type="caution">
    <text evidence="5">The sequence shown here is derived from an EMBL/GenBank/DDBJ whole genome shotgun (WGS) entry which is preliminary data.</text>
</comment>
<proteinExistence type="inferred from homology"/>
<evidence type="ECO:0000313" key="5">
    <source>
        <dbReference type="EMBL" id="GKV19093.1"/>
    </source>
</evidence>
<accession>A0AAV5K2V5</accession>
<dbReference type="EMBL" id="BPVZ01000052">
    <property type="protein sequence ID" value="GKV19093.1"/>
    <property type="molecule type" value="Genomic_DNA"/>
</dbReference>
<dbReference type="AlphaFoldDB" id="A0AAV5K2V5"/>
<dbReference type="Pfam" id="PF01008">
    <property type="entry name" value="IF-2B"/>
    <property type="match status" value="1"/>
</dbReference>
<evidence type="ECO:0000256" key="1">
    <source>
        <dbReference type="ARBA" id="ARBA00007251"/>
    </source>
</evidence>
<protein>
    <recommendedName>
        <fullName evidence="2">Translation initiation factor eIF2B subunit beta</fullName>
    </recommendedName>
    <alternativeName>
        <fullName evidence="3">eIF2B GDP-GTP exchange factor subunit beta</fullName>
    </alternativeName>
</protein>
<dbReference type="GO" id="GO:0003743">
    <property type="term" value="F:translation initiation factor activity"/>
    <property type="evidence" value="ECO:0007669"/>
    <property type="project" value="TreeGrafter"/>
</dbReference>
<name>A0AAV5K2V5_9ROSI</name>
<dbReference type="GO" id="GO:0005851">
    <property type="term" value="C:eukaryotic translation initiation factor 2B complex"/>
    <property type="evidence" value="ECO:0007669"/>
    <property type="project" value="TreeGrafter"/>
</dbReference>
<dbReference type="Proteomes" id="UP001054252">
    <property type="component" value="Unassembled WGS sequence"/>
</dbReference>
<organism evidence="5 6">
    <name type="scientific">Rubroshorea leprosula</name>
    <dbReference type="NCBI Taxonomy" id="152421"/>
    <lineage>
        <taxon>Eukaryota</taxon>
        <taxon>Viridiplantae</taxon>
        <taxon>Streptophyta</taxon>
        <taxon>Embryophyta</taxon>
        <taxon>Tracheophyta</taxon>
        <taxon>Spermatophyta</taxon>
        <taxon>Magnoliopsida</taxon>
        <taxon>eudicotyledons</taxon>
        <taxon>Gunneridae</taxon>
        <taxon>Pentapetalae</taxon>
        <taxon>rosids</taxon>
        <taxon>malvids</taxon>
        <taxon>Malvales</taxon>
        <taxon>Dipterocarpaceae</taxon>
        <taxon>Rubroshorea</taxon>
    </lineage>
</organism>
<dbReference type="Gene3D" id="3.40.50.10470">
    <property type="entry name" value="Translation initiation factor eif-2b, domain 2"/>
    <property type="match status" value="1"/>
</dbReference>
<keyword evidence="6" id="KW-1185">Reference proteome</keyword>
<dbReference type="PANTHER" id="PTHR45859">
    <property type="entry name" value="TRANSLATION INITIATION FACTOR EIF-2B SUBUNIT BETA"/>
    <property type="match status" value="1"/>
</dbReference>
<dbReference type="InterPro" id="IPR000649">
    <property type="entry name" value="IF-2B-related"/>
</dbReference>